<dbReference type="Pfam" id="PF03864">
    <property type="entry name" value="Phage_cap_E"/>
    <property type="match status" value="1"/>
</dbReference>
<dbReference type="EMBL" id="CP039339">
    <property type="protein sequence ID" value="QCX49989.1"/>
    <property type="molecule type" value="Genomic_DNA"/>
</dbReference>
<sequence length="334" mass="37162">MQNPFTNPAFQMASMTAAINLIPNRYGKLEQMNLFAPKPVRTRQIIVEQREGVLTLLPTLPPGSPGTVGTRGRRNLRSFVIPHIPHDDVVLPEAVQGLRGFGSETELESVSNVMAERLETMRNKHAITLEHLRMGALKGEILDADGSPLYNLFEEFRIQQKVVNFELSADKTEVRNKCTDVLTMIDDSLLGEVMTGVHCLCSSDFFKALISQKTVKDAYSRWREGIMLINDVRAGFEFGGITFEEYRGKASDANGEVRSFIKPGEAHVFPVGTLDTFATYFAPADFNETVNTLGQPMYAKQQPRQFDRGTDVHTQANPLPMCLRPGVLVKLTAG</sequence>
<dbReference type="InterPro" id="IPR005564">
    <property type="entry name" value="Major_capsid_GpE"/>
</dbReference>
<proteinExistence type="predicted"/>
<protein>
    <submittedName>
        <fullName evidence="1">Major capsid protein</fullName>
    </submittedName>
</protein>
<organism evidence="1 2">
    <name type="scientific">Ralstonia solanacearum</name>
    <name type="common">Pseudomonas solanacearum</name>
    <dbReference type="NCBI Taxonomy" id="305"/>
    <lineage>
        <taxon>Bacteria</taxon>
        <taxon>Pseudomonadati</taxon>
        <taxon>Pseudomonadota</taxon>
        <taxon>Betaproteobacteria</taxon>
        <taxon>Burkholderiales</taxon>
        <taxon>Burkholderiaceae</taxon>
        <taxon>Ralstonia</taxon>
        <taxon>Ralstonia solanacearum species complex</taxon>
    </lineage>
</organism>
<gene>
    <name evidence="1" type="ORF">E7Z57_13420</name>
</gene>
<evidence type="ECO:0000313" key="1">
    <source>
        <dbReference type="EMBL" id="QCX49989.1"/>
    </source>
</evidence>
<evidence type="ECO:0000313" key="2">
    <source>
        <dbReference type="Proteomes" id="UP000310553"/>
    </source>
</evidence>
<name>A0AA92EDF0_RALSL</name>
<dbReference type="Proteomes" id="UP000310553">
    <property type="component" value="Chromosome"/>
</dbReference>
<reference evidence="1 2" key="1">
    <citation type="submission" date="2019-04" db="EMBL/GenBank/DDBJ databases">
        <title>Complete Genome of UW386 and Higher Quality Genome of UW700.</title>
        <authorList>
            <person name="Jacobs J."/>
            <person name="Perez A."/>
            <person name="Steidl O."/>
            <person name="Allen C."/>
        </authorList>
    </citation>
    <scope>NUCLEOTIDE SEQUENCE [LARGE SCALE GENOMIC DNA]</scope>
    <source>
        <strain evidence="1 2">UW386</strain>
    </source>
</reference>
<accession>A0AA92EDF0</accession>
<dbReference type="AlphaFoldDB" id="A0AA92EDF0"/>